<keyword evidence="5" id="KW-0547">Nucleotide-binding</keyword>
<dbReference type="GO" id="GO:0005524">
    <property type="term" value="F:ATP binding"/>
    <property type="evidence" value="ECO:0007669"/>
    <property type="project" value="UniProtKB-KW"/>
</dbReference>
<evidence type="ECO:0000256" key="3">
    <source>
        <dbReference type="ARBA" id="ARBA00022527"/>
    </source>
</evidence>
<dbReference type="PANTHER" id="PTHR24056">
    <property type="entry name" value="CELL DIVISION PROTEIN KINASE"/>
    <property type="match status" value="1"/>
</dbReference>
<accession>A0AAD6VBJ4</accession>
<dbReference type="PROSITE" id="PS50011">
    <property type="entry name" value="PROTEIN_KINASE_DOM"/>
    <property type="match status" value="1"/>
</dbReference>
<dbReference type="AlphaFoldDB" id="A0AAD6VBJ4"/>
<keyword evidence="3" id="KW-0723">Serine/threonine-protein kinase</keyword>
<dbReference type="SMART" id="SM00220">
    <property type="entry name" value="S_TKc"/>
    <property type="match status" value="1"/>
</dbReference>
<name>A0AAD6VBJ4_9AGAR</name>
<feature type="domain" description="Protein kinase" evidence="10">
    <location>
        <begin position="12"/>
        <end position="389"/>
    </location>
</feature>
<dbReference type="GO" id="GO:0005634">
    <property type="term" value="C:nucleus"/>
    <property type="evidence" value="ECO:0007669"/>
    <property type="project" value="TreeGrafter"/>
</dbReference>
<dbReference type="InterPro" id="IPR011009">
    <property type="entry name" value="Kinase-like_dom_sf"/>
</dbReference>
<comment type="caution">
    <text evidence="11">The sequence shown here is derived from an EMBL/GenBank/DDBJ whole genome shotgun (WGS) entry which is preliminary data.</text>
</comment>
<evidence type="ECO:0000313" key="12">
    <source>
        <dbReference type="Proteomes" id="UP001219525"/>
    </source>
</evidence>
<dbReference type="GO" id="GO:0004693">
    <property type="term" value="F:cyclin-dependent protein serine/threonine kinase activity"/>
    <property type="evidence" value="ECO:0007669"/>
    <property type="project" value="UniProtKB-EC"/>
</dbReference>
<keyword evidence="7" id="KW-0067">ATP-binding</keyword>
<dbReference type="PANTHER" id="PTHR24056:SF171">
    <property type="entry name" value="CYCLIN-DEPENDENT KINASE 20"/>
    <property type="match status" value="1"/>
</dbReference>
<evidence type="ECO:0000256" key="4">
    <source>
        <dbReference type="ARBA" id="ARBA00022679"/>
    </source>
</evidence>
<evidence type="ECO:0000256" key="9">
    <source>
        <dbReference type="ARBA" id="ARBA00048367"/>
    </source>
</evidence>
<evidence type="ECO:0000256" key="2">
    <source>
        <dbReference type="ARBA" id="ARBA00012425"/>
    </source>
</evidence>
<dbReference type="EMBL" id="JARJCW010000036">
    <property type="protein sequence ID" value="KAJ7207499.1"/>
    <property type="molecule type" value="Genomic_DNA"/>
</dbReference>
<keyword evidence="12" id="KW-1185">Reference proteome</keyword>
<dbReference type="InterPro" id="IPR050108">
    <property type="entry name" value="CDK"/>
</dbReference>
<dbReference type="Gene3D" id="1.10.510.10">
    <property type="entry name" value="Transferase(Phosphotransferase) domain 1"/>
    <property type="match status" value="1"/>
</dbReference>
<evidence type="ECO:0000313" key="11">
    <source>
        <dbReference type="EMBL" id="KAJ7207499.1"/>
    </source>
</evidence>
<comment type="catalytic activity">
    <reaction evidence="9">
        <text>L-seryl-[protein] + ATP = O-phospho-L-seryl-[protein] + ADP + H(+)</text>
        <dbReference type="Rhea" id="RHEA:17989"/>
        <dbReference type="Rhea" id="RHEA-COMP:9863"/>
        <dbReference type="Rhea" id="RHEA-COMP:11604"/>
        <dbReference type="ChEBI" id="CHEBI:15378"/>
        <dbReference type="ChEBI" id="CHEBI:29999"/>
        <dbReference type="ChEBI" id="CHEBI:30616"/>
        <dbReference type="ChEBI" id="CHEBI:83421"/>
        <dbReference type="ChEBI" id="CHEBI:456216"/>
        <dbReference type="EC" id="2.7.11.22"/>
    </reaction>
</comment>
<evidence type="ECO:0000256" key="6">
    <source>
        <dbReference type="ARBA" id="ARBA00022777"/>
    </source>
</evidence>
<organism evidence="11 12">
    <name type="scientific">Mycena pura</name>
    <dbReference type="NCBI Taxonomy" id="153505"/>
    <lineage>
        <taxon>Eukaryota</taxon>
        <taxon>Fungi</taxon>
        <taxon>Dikarya</taxon>
        <taxon>Basidiomycota</taxon>
        <taxon>Agaricomycotina</taxon>
        <taxon>Agaricomycetes</taxon>
        <taxon>Agaricomycetidae</taxon>
        <taxon>Agaricales</taxon>
        <taxon>Marasmiineae</taxon>
        <taxon>Mycenaceae</taxon>
        <taxon>Mycena</taxon>
    </lineage>
</organism>
<evidence type="ECO:0000259" key="10">
    <source>
        <dbReference type="PROSITE" id="PS50011"/>
    </source>
</evidence>
<evidence type="ECO:0000256" key="8">
    <source>
        <dbReference type="ARBA" id="ARBA00047811"/>
    </source>
</evidence>
<protein>
    <recommendedName>
        <fullName evidence="2">cyclin-dependent kinase</fullName>
        <ecNumber evidence="2">2.7.11.22</ecNumber>
    </recommendedName>
</protein>
<dbReference type="Proteomes" id="UP001219525">
    <property type="component" value="Unassembled WGS sequence"/>
</dbReference>
<dbReference type="EC" id="2.7.11.22" evidence="2"/>
<dbReference type="InterPro" id="IPR008271">
    <property type="entry name" value="Ser/Thr_kinase_AS"/>
</dbReference>
<dbReference type="Pfam" id="PF00069">
    <property type="entry name" value="Pkinase"/>
    <property type="match status" value="1"/>
</dbReference>
<reference evidence="11" key="1">
    <citation type="submission" date="2023-03" db="EMBL/GenBank/DDBJ databases">
        <title>Massive genome expansion in bonnet fungi (Mycena s.s.) driven by repeated elements and novel gene families across ecological guilds.</title>
        <authorList>
            <consortium name="Lawrence Berkeley National Laboratory"/>
            <person name="Harder C.B."/>
            <person name="Miyauchi S."/>
            <person name="Viragh M."/>
            <person name="Kuo A."/>
            <person name="Thoen E."/>
            <person name="Andreopoulos B."/>
            <person name="Lu D."/>
            <person name="Skrede I."/>
            <person name="Drula E."/>
            <person name="Henrissat B."/>
            <person name="Morin E."/>
            <person name="Kohler A."/>
            <person name="Barry K."/>
            <person name="LaButti K."/>
            <person name="Morin E."/>
            <person name="Salamov A."/>
            <person name="Lipzen A."/>
            <person name="Mereny Z."/>
            <person name="Hegedus B."/>
            <person name="Baldrian P."/>
            <person name="Stursova M."/>
            <person name="Weitz H."/>
            <person name="Taylor A."/>
            <person name="Grigoriev I.V."/>
            <person name="Nagy L.G."/>
            <person name="Martin F."/>
            <person name="Kauserud H."/>
        </authorList>
    </citation>
    <scope>NUCLEOTIDE SEQUENCE</scope>
    <source>
        <strain evidence="11">9144</strain>
    </source>
</reference>
<keyword evidence="6 11" id="KW-0418">Kinase</keyword>
<proteinExistence type="inferred from homology"/>
<comment type="catalytic activity">
    <reaction evidence="8">
        <text>L-threonyl-[protein] + ATP = O-phospho-L-threonyl-[protein] + ADP + H(+)</text>
        <dbReference type="Rhea" id="RHEA:46608"/>
        <dbReference type="Rhea" id="RHEA-COMP:11060"/>
        <dbReference type="Rhea" id="RHEA-COMP:11605"/>
        <dbReference type="ChEBI" id="CHEBI:15378"/>
        <dbReference type="ChEBI" id="CHEBI:30013"/>
        <dbReference type="ChEBI" id="CHEBI:30616"/>
        <dbReference type="ChEBI" id="CHEBI:61977"/>
        <dbReference type="ChEBI" id="CHEBI:456216"/>
        <dbReference type="EC" id="2.7.11.22"/>
    </reaction>
</comment>
<dbReference type="PROSITE" id="PS00108">
    <property type="entry name" value="PROTEIN_KINASE_ST"/>
    <property type="match status" value="1"/>
</dbReference>
<dbReference type="InterPro" id="IPR000719">
    <property type="entry name" value="Prot_kinase_dom"/>
</dbReference>
<dbReference type="SUPFAM" id="SSF56112">
    <property type="entry name" value="Protein kinase-like (PK-like)"/>
    <property type="match status" value="1"/>
</dbReference>
<evidence type="ECO:0000256" key="1">
    <source>
        <dbReference type="ARBA" id="ARBA00006485"/>
    </source>
</evidence>
<sequence>MESDAPVHDLTDDRYYLIEEGPTSTVSRTWTAFKGSEPQWIVAKSSTIRKKFSKEPHDIVKELRILSKLSHVNTATRFPTRDIDCFAKIIPVLSHFKDTSASILTIYFPYISFSLARLLVSPAFSPFPSPPSPHLIPDPTQEAHMMVVAKSITFQILSALAYLHDPARRIAHRDIKPANILLTPEGCVVLIDFGVACEDAGGNSGDLWPEDSGRMYFEVSTGAYRAPELLFSTRSYDAAAIDMWSFGTVLAEMFTALRVFCDDGDDEEPVYSAQAGDAPFVVKQGLRPDQPGTQWCRDTLFNGRRGEIGLAWSIFKIRGTPTDETWPTFRDLPGASSVEFTVVPSALLAPFLPNLPSSSAGVVDLIESFLTYPPSRRLAASDAVNHKWLAGQILLPSGESDESLRDERIVFEVDKRSSRTCYLGFCREGVSRKRLDYISPCP</sequence>
<evidence type="ECO:0000256" key="7">
    <source>
        <dbReference type="ARBA" id="ARBA00022840"/>
    </source>
</evidence>
<comment type="similarity">
    <text evidence="1">Belongs to the protein kinase superfamily. CMGC Ser/Thr protein kinase family. CDC2/CDKX subfamily.</text>
</comment>
<evidence type="ECO:0000256" key="5">
    <source>
        <dbReference type="ARBA" id="ARBA00022741"/>
    </source>
</evidence>
<gene>
    <name evidence="11" type="ORF">GGX14DRAFT_635312</name>
</gene>
<keyword evidence="4" id="KW-0808">Transferase</keyword>